<evidence type="ECO:0000256" key="5">
    <source>
        <dbReference type="ARBA" id="ARBA00022801"/>
    </source>
</evidence>
<dbReference type="InterPro" id="IPR026323">
    <property type="entry name" value="Exosortase-related_prot_XrtF"/>
</dbReference>
<keyword evidence="2" id="KW-1003">Cell membrane</keyword>
<evidence type="ECO:0000256" key="4">
    <source>
        <dbReference type="ARBA" id="ARBA00022692"/>
    </source>
</evidence>
<dbReference type="STRING" id="946677.SAMN05444484_10835"/>
<keyword evidence="10" id="KW-1185">Reference proteome</keyword>
<evidence type="ECO:0000256" key="2">
    <source>
        <dbReference type="ARBA" id="ARBA00022475"/>
    </source>
</evidence>
<protein>
    <submittedName>
        <fullName evidence="9">Exosortase family protein XrtF</fullName>
    </submittedName>
</protein>
<keyword evidence="6 8" id="KW-1133">Transmembrane helix</keyword>
<dbReference type="OrthoDB" id="678161at2"/>
<dbReference type="Proteomes" id="UP000184028">
    <property type="component" value="Unassembled WGS sequence"/>
</dbReference>
<evidence type="ECO:0000256" key="3">
    <source>
        <dbReference type="ARBA" id="ARBA00022670"/>
    </source>
</evidence>
<evidence type="ECO:0000256" key="8">
    <source>
        <dbReference type="SAM" id="Phobius"/>
    </source>
</evidence>
<evidence type="ECO:0000256" key="6">
    <source>
        <dbReference type="ARBA" id="ARBA00022989"/>
    </source>
</evidence>
<dbReference type="RefSeq" id="WP_068844692.1">
    <property type="nucleotide sequence ID" value="NZ_FRBT01000008.1"/>
</dbReference>
<dbReference type="NCBIfam" id="TIGR04128">
    <property type="entry name" value="exoso_Fjoh_1448"/>
    <property type="match status" value="1"/>
</dbReference>
<dbReference type="InterPro" id="IPR026392">
    <property type="entry name" value="Exo/Archaeosortase_dom"/>
</dbReference>
<feature type="transmembrane region" description="Helical" evidence="8">
    <location>
        <begin position="113"/>
        <end position="142"/>
    </location>
</feature>
<evidence type="ECO:0000313" key="9">
    <source>
        <dbReference type="EMBL" id="SHM66411.1"/>
    </source>
</evidence>
<dbReference type="GO" id="GO:0006508">
    <property type="term" value="P:proteolysis"/>
    <property type="evidence" value="ECO:0007669"/>
    <property type="project" value="UniProtKB-KW"/>
</dbReference>
<evidence type="ECO:0000256" key="7">
    <source>
        <dbReference type="ARBA" id="ARBA00023136"/>
    </source>
</evidence>
<dbReference type="NCBIfam" id="TIGR04178">
    <property type="entry name" value="exo_archaeo"/>
    <property type="match status" value="1"/>
</dbReference>
<dbReference type="EMBL" id="FRBT01000008">
    <property type="protein sequence ID" value="SHM66411.1"/>
    <property type="molecule type" value="Genomic_DNA"/>
</dbReference>
<keyword evidence="5" id="KW-0378">Hydrolase</keyword>
<proteinExistence type="predicted"/>
<keyword evidence="4 8" id="KW-0812">Transmembrane</keyword>
<feature type="transmembrane region" description="Helical" evidence="8">
    <location>
        <begin position="148"/>
        <end position="170"/>
    </location>
</feature>
<name>A0A1M7KLY8_9FLAO</name>
<dbReference type="GO" id="GO:0008233">
    <property type="term" value="F:peptidase activity"/>
    <property type="evidence" value="ECO:0007669"/>
    <property type="project" value="UniProtKB-KW"/>
</dbReference>
<sequence length="178" mass="20774">MKKYLIQFKPFLIFISTFFGVYIVLTLFYKLYLDSFGPNDVDGITNIVGRNVEQLMNVFNCDIKIYKSTVDSWLEVWYNKKYIIRIVEGCNAISVIILFISFIIAFSGKCKTTFIFVLSGTLLIYILNVSRIAMLTVLMFYFPQNGHFLHGTLFPLVIYGLVFLLWVIWVNKFSKYAK</sequence>
<feature type="transmembrane region" description="Helical" evidence="8">
    <location>
        <begin position="12"/>
        <end position="32"/>
    </location>
</feature>
<evidence type="ECO:0000313" key="10">
    <source>
        <dbReference type="Proteomes" id="UP000184028"/>
    </source>
</evidence>
<evidence type="ECO:0000256" key="1">
    <source>
        <dbReference type="ARBA" id="ARBA00004651"/>
    </source>
</evidence>
<feature type="transmembrane region" description="Helical" evidence="8">
    <location>
        <begin position="82"/>
        <end position="106"/>
    </location>
</feature>
<organism evidence="9 10">
    <name type="scientific">Flavobacterium chilense</name>
    <dbReference type="NCBI Taxonomy" id="946677"/>
    <lineage>
        <taxon>Bacteria</taxon>
        <taxon>Pseudomonadati</taxon>
        <taxon>Bacteroidota</taxon>
        <taxon>Flavobacteriia</taxon>
        <taxon>Flavobacteriales</taxon>
        <taxon>Flavobacteriaceae</taxon>
        <taxon>Flavobacterium</taxon>
    </lineage>
</organism>
<dbReference type="GO" id="GO:0005886">
    <property type="term" value="C:plasma membrane"/>
    <property type="evidence" value="ECO:0007669"/>
    <property type="project" value="UniProtKB-SubCell"/>
</dbReference>
<keyword evidence="7 8" id="KW-0472">Membrane</keyword>
<gene>
    <name evidence="9" type="ORF">SAMN05444484_10835</name>
</gene>
<reference evidence="10" key="1">
    <citation type="submission" date="2016-11" db="EMBL/GenBank/DDBJ databases">
        <authorList>
            <person name="Varghese N."/>
            <person name="Submissions S."/>
        </authorList>
    </citation>
    <scope>NUCLEOTIDE SEQUENCE [LARGE SCALE GENOMIC DNA]</scope>
    <source>
        <strain evidence="10">DSM 24724</strain>
    </source>
</reference>
<comment type="subcellular location">
    <subcellularLocation>
        <location evidence="1">Cell membrane</location>
        <topology evidence="1">Multi-pass membrane protein</topology>
    </subcellularLocation>
</comment>
<keyword evidence="3" id="KW-0645">Protease</keyword>
<dbReference type="AlphaFoldDB" id="A0A1M7KLY8"/>
<accession>A0A1M7KLY8</accession>